<evidence type="ECO:0000313" key="1">
    <source>
        <dbReference type="EMBL" id="RDY05557.1"/>
    </source>
</evidence>
<name>A0A371HS07_MUCPR</name>
<organism evidence="1 2">
    <name type="scientific">Mucuna pruriens</name>
    <name type="common">Velvet bean</name>
    <name type="synonym">Dolichos pruriens</name>
    <dbReference type="NCBI Taxonomy" id="157652"/>
    <lineage>
        <taxon>Eukaryota</taxon>
        <taxon>Viridiplantae</taxon>
        <taxon>Streptophyta</taxon>
        <taxon>Embryophyta</taxon>
        <taxon>Tracheophyta</taxon>
        <taxon>Spermatophyta</taxon>
        <taxon>Magnoliopsida</taxon>
        <taxon>eudicotyledons</taxon>
        <taxon>Gunneridae</taxon>
        <taxon>Pentapetalae</taxon>
        <taxon>rosids</taxon>
        <taxon>fabids</taxon>
        <taxon>Fabales</taxon>
        <taxon>Fabaceae</taxon>
        <taxon>Papilionoideae</taxon>
        <taxon>50 kb inversion clade</taxon>
        <taxon>NPAAA clade</taxon>
        <taxon>indigoferoid/millettioid clade</taxon>
        <taxon>Phaseoleae</taxon>
        <taxon>Mucuna</taxon>
    </lineage>
</organism>
<reference evidence="1" key="1">
    <citation type="submission" date="2018-05" db="EMBL/GenBank/DDBJ databases">
        <title>Draft genome of Mucuna pruriens seed.</title>
        <authorList>
            <person name="Nnadi N.E."/>
            <person name="Vos R."/>
            <person name="Hasami M.H."/>
            <person name="Devisetty U.K."/>
            <person name="Aguiy J.C."/>
        </authorList>
    </citation>
    <scope>NUCLEOTIDE SEQUENCE [LARGE SCALE GENOMIC DNA]</scope>
    <source>
        <strain evidence="1">JCA_2017</strain>
    </source>
</reference>
<dbReference type="AlphaFoldDB" id="A0A371HS07"/>
<evidence type="ECO:0000313" key="2">
    <source>
        <dbReference type="Proteomes" id="UP000257109"/>
    </source>
</evidence>
<protein>
    <submittedName>
        <fullName evidence="1">Uncharacterized protein</fullName>
    </submittedName>
</protein>
<comment type="caution">
    <text evidence="1">The sequence shown here is derived from an EMBL/GenBank/DDBJ whole genome shotgun (WGS) entry which is preliminary data.</text>
</comment>
<proteinExistence type="predicted"/>
<keyword evidence="2" id="KW-1185">Reference proteome</keyword>
<sequence length="170" mass="19205">MTRSSADPLYAFDPELEKTLRRLRRTRNLIVNYSRSSDSVIKSNQFCTDNSVASSNIFAEPGHMENYDRTLKEQATPDVVRRPSQAPQGIPRSLFNDEAAGNTRGLYQNEGVRILPGWSCKRLAVSLANTLQHLGRHEAYLPGKILPNIQDCDHQKGNMWDPATHRRNSA</sequence>
<feature type="non-terminal residue" evidence="1">
    <location>
        <position position="1"/>
    </location>
</feature>
<gene>
    <name evidence="1" type="ORF">CR513_10591</name>
</gene>
<dbReference type="Proteomes" id="UP000257109">
    <property type="component" value="Unassembled WGS sequence"/>
</dbReference>
<dbReference type="EMBL" id="QJKJ01001854">
    <property type="protein sequence ID" value="RDY05557.1"/>
    <property type="molecule type" value="Genomic_DNA"/>
</dbReference>
<accession>A0A371HS07</accession>